<organism evidence="1 2">
    <name type="scientific">Halorientalis pallida</name>
    <dbReference type="NCBI Taxonomy" id="2479928"/>
    <lineage>
        <taxon>Archaea</taxon>
        <taxon>Methanobacteriati</taxon>
        <taxon>Methanobacteriota</taxon>
        <taxon>Stenosarchaea group</taxon>
        <taxon>Halobacteria</taxon>
        <taxon>Halobacteriales</taxon>
        <taxon>Haloarculaceae</taxon>
        <taxon>Halorientalis</taxon>
    </lineage>
</organism>
<proteinExistence type="predicted"/>
<sequence>MSLSPHRLLEFVVATYDEVDRPLTPADAAARLEVGHQRADDCFERFAECELLATVDGGYRPTVTARELLDLDVDDEFVIVDATPDRRDRD</sequence>
<dbReference type="Proteomes" id="UP000289691">
    <property type="component" value="Unassembled WGS sequence"/>
</dbReference>
<evidence type="ECO:0000313" key="1">
    <source>
        <dbReference type="EMBL" id="RXK51148.1"/>
    </source>
</evidence>
<comment type="caution">
    <text evidence="1">The sequence shown here is derived from an EMBL/GenBank/DDBJ whole genome shotgun (WGS) entry which is preliminary data.</text>
</comment>
<evidence type="ECO:0000313" key="2">
    <source>
        <dbReference type="Proteomes" id="UP000289691"/>
    </source>
</evidence>
<dbReference type="AlphaFoldDB" id="A0A498KYP2"/>
<protein>
    <submittedName>
        <fullName evidence="1">Uncharacterized protein</fullName>
    </submittedName>
</protein>
<dbReference type="OrthoDB" id="231034at2157"/>
<accession>A0A498KYP2</accession>
<reference evidence="1 2" key="1">
    <citation type="submission" date="2019-01" db="EMBL/GenBank/DDBJ databases">
        <title>Halorientalis sp. F13-25 a new haloarchaeum isolated from hypersaline water.</title>
        <authorList>
            <person name="Ana D.-V."/>
            <person name="Cristina S.-P."/>
            <person name="Antonio V."/>
        </authorList>
    </citation>
    <scope>NUCLEOTIDE SEQUENCE [LARGE SCALE GENOMIC DNA]</scope>
    <source>
        <strain evidence="1 2">F13-25</strain>
    </source>
</reference>
<name>A0A498KYP2_9EURY</name>
<keyword evidence="2" id="KW-1185">Reference proteome</keyword>
<dbReference type="RefSeq" id="WP_129067015.1">
    <property type="nucleotide sequence ID" value="NZ_RDFA01000001.1"/>
</dbReference>
<dbReference type="EMBL" id="RDFA01000001">
    <property type="protein sequence ID" value="RXK51148.1"/>
    <property type="molecule type" value="Genomic_DNA"/>
</dbReference>
<gene>
    <name evidence="1" type="ORF">EAF64_00410</name>
</gene>